<proteinExistence type="predicted"/>
<comment type="caution">
    <text evidence="2">The sequence shown here is derived from an EMBL/GenBank/DDBJ whole genome shotgun (WGS) entry which is preliminary data.</text>
</comment>
<reference evidence="2 3" key="1">
    <citation type="submission" date="2024-02" db="EMBL/GenBank/DDBJ databases">
        <title>de novo genome assembly of Solanum bulbocastanum strain 11H21.</title>
        <authorList>
            <person name="Hosaka A.J."/>
        </authorList>
    </citation>
    <scope>NUCLEOTIDE SEQUENCE [LARGE SCALE GENOMIC DNA]</scope>
    <source>
        <tissue evidence="2">Young leaves</tissue>
    </source>
</reference>
<dbReference type="Pfam" id="PF00078">
    <property type="entry name" value="RVT_1"/>
    <property type="match status" value="1"/>
</dbReference>
<keyword evidence="3" id="KW-1185">Reference proteome</keyword>
<name>A0AAN8Y3X8_SOLBU</name>
<dbReference type="InterPro" id="IPR052343">
    <property type="entry name" value="Retrotransposon-Effector_Assoc"/>
</dbReference>
<dbReference type="EMBL" id="JBANQN010000011">
    <property type="protein sequence ID" value="KAK6776038.1"/>
    <property type="molecule type" value="Genomic_DNA"/>
</dbReference>
<dbReference type="SUPFAM" id="SSF56672">
    <property type="entry name" value="DNA/RNA polymerases"/>
    <property type="match status" value="1"/>
</dbReference>
<dbReference type="CDD" id="cd01650">
    <property type="entry name" value="RT_nLTR_like"/>
    <property type="match status" value="1"/>
</dbReference>
<organism evidence="2 3">
    <name type="scientific">Solanum bulbocastanum</name>
    <name type="common">Wild potato</name>
    <dbReference type="NCBI Taxonomy" id="147425"/>
    <lineage>
        <taxon>Eukaryota</taxon>
        <taxon>Viridiplantae</taxon>
        <taxon>Streptophyta</taxon>
        <taxon>Embryophyta</taxon>
        <taxon>Tracheophyta</taxon>
        <taxon>Spermatophyta</taxon>
        <taxon>Magnoliopsida</taxon>
        <taxon>eudicotyledons</taxon>
        <taxon>Gunneridae</taxon>
        <taxon>Pentapetalae</taxon>
        <taxon>asterids</taxon>
        <taxon>lamiids</taxon>
        <taxon>Solanales</taxon>
        <taxon>Solanaceae</taxon>
        <taxon>Solanoideae</taxon>
        <taxon>Solaneae</taxon>
        <taxon>Solanum</taxon>
    </lineage>
</organism>
<dbReference type="PANTHER" id="PTHR46890">
    <property type="entry name" value="NON-LTR RETROLELEMENT REVERSE TRANSCRIPTASE-LIKE PROTEIN-RELATED"/>
    <property type="match status" value="1"/>
</dbReference>
<dbReference type="PROSITE" id="PS50878">
    <property type="entry name" value="RT_POL"/>
    <property type="match status" value="1"/>
</dbReference>
<feature type="domain" description="Reverse transcriptase" evidence="1">
    <location>
        <begin position="102"/>
        <end position="284"/>
    </location>
</feature>
<accession>A0AAN8Y3X8</accession>
<dbReference type="PANTHER" id="PTHR46890:SF28">
    <property type="entry name" value="REVERSE TRANSCRIPTASE DOMAIN-CONTAINING PROTEIN"/>
    <property type="match status" value="1"/>
</dbReference>
<dbReference type="InterPro" id="IPR000477">
    <property type="entry name" value="RT_dom"/>
</dbReference>
<dbReference type="InterPro" id="IPR043502">
    <property type="entry name" value="DNA/RNA_pol_sf"/>
</dbReference>
<gene>
    <name evidence="2" type="ORF">RDI58_027039</name>
</gene>
<evidence type="ECO:0000313" key="2">
    <source>
        <dbReference type="EMBL" id="KAK6776038.1"/>
    </source>
</evidence>
<evidence type="ECO:0000259" key="1">
    <source>
        <dbReference type="PROSITE" id="PS50878"/>
    </source>
</evidence>
<dbReference type="AlphaFoldDB" id="A0AAN8Y3X8"/>
<dbReference type="Proteomes" id="UP001371456">
    <property type="component" value="Unassembled WGS sequence"/>
</dbReference>
<protein>
    <recommendedName>
        <fullName evidence="1">Reverse transcriptase domain-containing protein</fullName>
    </recommendedName>
</protein>
<sequence length="284" mass="32078">MNEQNQWLDRNDQIAEGAVSFYHNLFSCESVSIDTETLNYLPRFITDEHNEMLSALPTLQEVKECVFSLDPDSALGPDGLSGRFYQAAWNIISSDVHKAVISFFSGDILPKFFTHTCLVLIPKIDHPQSFSDLRPISLCNVPSKIISMILNARLASILPRIISKNQTGFVKGRAILENILLAQEIISDINKPNRGGNMVIKQDMTKAYDRVSWSFMCLAFRKMGFSENWIHIIYNCLSNNWYSVIINGGRYGFFKSSRGLRQGDPLSPSLFILSTELLSHMLTG</sequence>
<evidence type="ECO:0000313" key="3">
    <source>
        <dbReference type="Proteomes" id="UP001371456"/>
    </source>
</evidence>